<feature type="transmembrane region" description="Helical" evidence="5">
    <location>
        <begin position="159"/>
        <end position="181"/>
    </location>
</feature>
<dbReference type="PANTHER" id="PTHR42910">
    <property type="entry name" value="TRANSPORTER SCO4007-RELATED"/>
    <property type="match status" value="1"/>
</dbReference>
<dbReference type="InterPro" id="IPR036259">
    <property type="entry name" value="MFS_trans_sf"/>
</dbReference>
<keyword evidence="4 5" id="KW-0472">Membrane</keyword>
<dbReference type="RefSeq" id="WP_182491038.1">
    <property type="nucleotide sequence ID" value="NZ_JACGWX010000004.1"/>
</dbReference>
<dbReference type="EMBL" id="JACGWX010000004">
    <property type="protein sequence ID" value="MBA8848241.1"/>
    <property type="molecule type" value="Genomic_DNA"/>
</dbReference>
<keyword evidence="2 5" id="KW-0812">Transmembrane</keyword>
<dbReference type="GO" id="GO:0005886">
    <property type="term" value="C:plasma membrane"/>
    <property type="evidence" value="ECO:0007669"/>
    <property type="project" value="UniProtKB-SubCell"/>
</dbReference>
<proteinExistence type="predicted"/>
<dbReference type="GO" id="GO:0022857">
    <property type="term" value="F:transmembrane transporter activity"/>
    <property type="evidence" value="ECO:0007669"/>
    <property type="project" value="InterPro"/>
</dbReference>
<evidence type="ECO:0000256" key="5">
    <source>
        <dbReference type="SAM" id="Phobius"/>
    </source>
</evidence>
<keyword evidence="3 5" id="KW-1133">Transmembrane helix</keyword>
<evidence type="ECO:0000259" key="6">
    <source>
        <dbReference type="PROSITE" id="PS50850"/>
    </source>
</evidence>
<comment type="subcellular location">
    <subcellularLocation>
        <location evidence="1">Cell membrane</location>
        <topology evidence="1">Multi-pass membrane protein</topology>
    </subcellularLocation>
</comment>
<keyword evidence="8" id="KW-1185">Reference proteome</keyword>
<evidence type="ECO:0000256" key="4">
    <source>
        <dbReference type="ARBA" id="ARBA00023136"/>
    </source>
</evidence>
<dbReference type="PANTHER" id="PTHR42910:SF1">
    <property type="entry name" value="MAJOR FACILITATOR SUPERFAMILY (MFS) PROFILE DOMAIN-CONTAINING PROTEIN"/>
    <property type="match status" value="1"/>
</dbReference>
<dbReference type="InterPro" id="IPR011701">
    <property type="entry name" value="MFS"/>
</dbReference>
<evidence type="ECO:0000256" key="1">
    <source>
        <dbReference type="ARBA" id="ARBA00004651"/>
    </source>
</evidence>
<feature type="domain" description="Major facilitator superfamily (MFS) profile" evidence="6">
    <location>
        <begin position="8"/>
        <end position="389"/>
    </location>
</feature>
<dbReference type="Pfam" id="PF07690">
    <property type="entry name" value="MFS_1"/>
    <property type="match status" value="1"/>
</dbReference>
<feature type="transmembrane region" description="Helical" evidence="5">
    <location>
        <begin position="42"/>
        <end position="66"/>
    </location>
</feature>
<dbReference type="InterPro" id="IPR020846">
    <property type="entry name" value="MFS_dom"/>
</dbReference>
<protein>
    <submittedName>
        <fullName evidence="7">Putative MFS family arabinose efflux permease</fullName>
    </submittedName>
</protein>
<evidence type="ECO:0000256" key="3">
    <source>
        <dbReference type="ARBA" id="ARBA00022989"/>
    </source>
</evidence>
<organism evidence="7 8">
    <name type="scientific">Microcella alkalica</name>
    <dbReference type="NCBI Taxonomy" id="355930"/>
    <lineage>
        <taxon>Bacteria</taxon>
        <taxon>Bacillati</taxon>
        <taxon>Actinomycetota</taxon>
        <taxon>Actinomycetes</taxon>
        <taxon>Micrococcales</taxon>
        <taxon>Microbacteriaceae</taxon>
        <taxon>Microcella</taxon>
    </lineage>
</organism>
<feature type="transmembrane region" description="Helical" evidence="5">
    <location>
        <begin position="78"/>
        <end position="95"/>
    </location>
</feature>
<reference evidence="7 8" key="1">
    <citation type="submission" date="2020-07" db="EMBL/GenBank/DDBJ databases">
        <title>Sequencing the genomes of 1000 actinobacteria strains.</title>
        <authorList>
            <person name="Klenk H.-P."/>
        </authorList>
    </citation>
    <scope>NUCLEOTIDE SEQUENCE [LARGE SCALE GENOMIC DNA]</scope>
    <source>
        <strain evidence="7 8">DSM 19663</strain>
    </source>
</reference>
<feature type="transmembrane region" description="Helical" evidence="5">
    <location>
        <begin position="339"/>
        <end position="360"/>
    </location>
</feature>
<feature type="transmembrane region" description="Helical" evidence="5">
    <location>
        <begin position="101"/>
        <end position="123"/>
    </location>
</feature>
<evidence type="ECO:0000313" key="8">
    <source>
        <dbReference type="Proteomes" id="UP000585905"/>
    </source>
</evidence>
<feature type="transmembrane region" description="Helical" evidence="5">
    <location>
        <begin position="214"/>
        <end position="233"/>
    </location>
</feature>
<feature type="transmembrane region" description="Helical" evidence="5">
    <location>
        <begin position="366"/>
        <end position="385"/>
    </location>
</feature>
<dbReference type="AlphaFoldDB" id="A0A839E6Y5"/>
<dbReference type="SUPFAM" id="SSF103473">
    <property type="entry name" value="MFS general substrate transporter"/>
    <property type="match status" value="1"/>
</dbReference>
<evidence type="ECO:0000256" key="2">
    <source>
        <dbReference type="ARBA" id="ARBA00022692"/>
    </source>
</evidence>
<accession>A0A839E6Y5</accession>
<name>A0A839E6Y5_9MICO</name>
<feature type="transmembrane region" description="Helical" evidence="5">
    <location>
        <begin position="135"/>
        <end position="153"/>
    </location>
</feature>
<evidence type="ECO:0000313" key="7">
    <source>
        <dbReference type="EMBL" id="MBA8848241.1"/>
    </source>
</evidence>
<sequence>MSDNERDWGRRVSVMAVIAATGVAVIYIPQPIQTLVAAEFGVGGSATAAAAIAIQAGYALGVVLLVSLGDRYSARRQVTAQLVATAVALAGAALAPSFWLFVALCFIAGGTATIGQILVSSALRLAPPAVRARTTAVLLGSFIVGLFIVRTALGAVADAIGWRGALVACALFVLALVPLSLRFSPRDAPSDPPAYGRILASIPRVAARSSTLRIMTGIHVLVFAAFIALWSMTTVHAVEALGLSVSQAALLGLAGLAGGVATIAAASVHAIVGPRRSLATCVGAALIGVTLVTIAPGSLPVLLLGLFLVSVGMNSEQVSTQATALASVDPSENGRANTVFMGATFFAGAIATAVAAQLVAVGGYTAVGILAVALVLAAASLAVVADRRGMLGARPPGRPAGGARD</sequence>
<feature type="transmembrane region" description="Helical" evidence="5">
    <location>
        <begin position="12"/>
        <end position="30"/>
    </location>
</feature>
<dbReference type="Gene3D" id="1.20.1250.20">
    <property type="entry name" value="MFS general substrate transporter like domains"/>
    <property type="match status" value="1"/>
</dbReference>
<comment type="caution">
    <text evidence="7">The sequence shown here is derived from an EMBL/GenBank/DDBJ whole genome shotgun (WGS) entry which is preliminary data.</text>
</comment>
<dbReference type="PROSITE" id="PS50850">
    <property type="entry name" value="MFS"/>
    <property type="match status" value="1"/>
</dbReference>
<dbReference type="Proteomes" id="UP000585905">
    <property type="component" value="Unassembled WGS sequence"/>
</dbReference>
<gene>
    <name evidence="7" type="ORF">FHX53_001840</name>
</gene>
<feature type="transmembrane region" description="Helical" evidence="5">
    <location>
        <begin position="245"/>
        <end position="266"/>
    </location>
</feature>